<keyword evidence="8" id="KW-1185">Reference proteome</keyword>
<feature type="domain" description="Fatty acid hydroxylase" evidence="6">
    <location>
        <begin position="93"/>
        <end position="228"/>
    </location>
</feature>
<keyword evidence="4 5" id="KW-0472">Membrane</keyword>
<proteinExistence type="predicted"/>
<feature type="transmembrane region" description="Helical" evidence="5">
    <location>
        <begin position="132"/>
        <end position="153"/>
    </location>
</feature>
<keyword evidence="3 5" id="KW-1133">Transmembrane helix</keyword>
<feature type="transmembrane region" description="Helical" evidence="5">
    <location>
        <begin position="159"/>
        <end position="182"/>
    </location>
</feature>
<sequence length="231" mass="26992">MSHLLDYLLHLPPALCWLIFLVENLMITGMVLFFGRLILRQYSIANAYTRSEIWIIGITNILNTVVTYAGYWLWKHGFITITTGLSWNILTDFLLLFFGMDLLMFVFHYIIHKTFLYKAIHQLHHQSVDPRPLDLFILHPLETLAFGGLWLVLLMFRGFNIYAIVIYLVINVVFGLAGHLGIEPLPASLRRLPLMKYIGTSTFHHDHHQDVGYNFGFYTSIWDRLMGTYKR</sequence>
<comment type="caution">
    <text evidence="7">The sequence shown here is derived from an EMBL/GenBank/DDBJ whole genome shotgun (WGS) entry which is preliminary data.</text>
</comment>
<name>A0A5B2VP56_9BACT</name>
<evidence type="ECO:0000313" key="7">
    <source>
        <dbReference type="EMBL" id="KAA2239859.1"/>
    </source>
</evidence>
<protein>
    <submittedName>
        <fullName evidence="7">Sterol desaturase family protein</fullName>
    </submittedName>
</protein>
<evidence type="ECO:0000259" key="6">
    <source>
        <dbReference type="Pfam" id="PF04116"/>
    </source>
</evidence>
<dbReference type="Proteomes" id="UP000324611">
    <property type="component" value="Unassembled WGS sequence"/>
</dbReference>
<reference evidence="7 8" key="2">
    <citation type="submission" date="2019-09" db="EMBL/GenBank/DDBJ databases">
        <authorList>
            <person name="Jin C."/>
        </authorList>
    </citation>
    <scope>NUCLEOTIDE SEQUENCE [LARGE SCALE GENOMIC DNA]</scope>
    <source>
        <strain evidence="7 8">BN140078</strain>
    </source>
</reference>
<accession>A0A5B2VP56</accession>
<dbReference type="GO" id="GO:0016020">
    <property type="term" value="C:membrane"/>
    <property type="evidence" value="ECO:0007669"/>
    <property type="project" value="UniProtKB-SubCell"/>
</dbReference>
<dbReference type="Pfam" id="PF04116">
    <property type="entry name" value="FA_hydroxylase"/>
    <property type="match status" value="1"/>
</dbReference>
<dbReference type="GO" id="GO:0005506">
    <property type="term" value="F:iron ion binding"/>
    <property type="evidence" value="ECO:0007669"/>
    <property type="project" value="InterPro"/>
</dbReference>
<comment type="subcellular location">
    <subcellularLocation>
        <location evidence="1">Membrane</location>
    </subcellularLocation>
</comment>
<evidence type="ECO:0000256" key="3">
    <source>
        <dbReference type="ARBA" id="ARBA00022989"/>
    </source>
</evidence>
<evidence type="ECO:0000256" key="1">
    <source>
        <dbReference type="ARBA" id="ARBA00004370"/>
    </source>
</evidence>
<feature type="transmembrane region" description="Helical" evidence="5">
    <location>
        <begin position="93"/>
        <end position="111"/>
    </location>
</feature>
<dbReference type="PANTHER" id="PTHR11863">
    <property type="entry name" value="STEROL DESATURASE"/>
    <property type="match status" value="1"/>
</dbReference>
<feature type="transmembrane region" description="Helical" evidence="5">
    <location>
        <begin position="12"/>
        <end position="39"/>
    </location>
</feature>
<keyword evidence="2 5" id="KW-0812">Transmembrane</keyword>
<dbReference type="AlphaFoldDB" id="A0A5B2VP56"/>
<dbReference type="InterPro" id="IPR050307">
    <property type="entry name" value="Sterol_Desaturase_Related"/>
</dbReference>
<organism evidence="7 8">
    <name type="scientific">Chitinophaga agrisoli</name>
    <dbReference type="NCBI Taxonomy" id="2607653"/>
    <lineage>
        <taxon>Bacteria</taxon>
        <taxon>Pseudomonadati</taxon>
        <taxon>Bacteroidota</taxon>
        <taxon>Chitinophagia</taxon>
        <taxon>Chitinophagales</taxon>
        <taxon>Chitinophagaceae</taxon>
        <taxon>Chitinophaga</taxon>
    </lineage>
</organism>
<dbReference type="GO" id="GO:0016491">
    <property type="term" value="F:oxidoreductase activity"/>
    <property type="evidence" value="ECO:0007669"/>
    <property type="project" value="InterPro"/>
</dbReference>
<evidence type="ECO:0000256" key="5">
    <source>
        <dbReference type="SAM" id="Phobius"/>
    </source>
</evidence>
<dbReference type="InterPro" id="IPR006694">
    <property type="entry name" value="Fatty_acid_hydroxylase"/>
</dbReference>
<evidence type="ECO:0000313" key="8">
    <source>
        <dbReference type="Proteomes" id="UP000324611"/>
    </source>
</evidence>
<evidence type="ECO:0000256" key="2">
    <source>
        <dbReference type="ARBA" id="ARBA00022692"/>
    </source>
</evidence>
<dbReference type="RefSeq" id="WP_149841036.1">
    <property type="nucleotide sequence ID" value="NZ_VUOC01000004.1"/>
</dbReference>
<dbReference type="GO" id="GO:0008610">
    <property type="term" value="P:lipid biosynthetic process"/>
    <property type="evidence" value="ECO:0007669"/>
    <property type="project" value="InterPro"/>
</dbReference>
<gene>
    <name evidence="7" type="ORF">F0L74_27110</name>
</gene>
<feature type="transmembrane region" description="Helical" evidence="5">
    <location>
        <begin position="51"/>
        <end position="73"/>
    </location>
</feature>
<dbReference type="EMBL" id="VUOC01000004">
    <property type="protein sequence ID" value="KAA2239859.1"/>
    <property type="molecule type" value="Genomic_DNA"/>
</dbReference>
<evidence type="ECO:0000256" key="4">
    <source>
        <dbReference type="ARBA" id="ARBA00023136"/>
    </source>
</evidence>
<reference evidence="7 8" key="1">
    <citation type="submission" date="2019-09" db="EMBL/GenBank/DDBJ databases">
        <title>Chitinophaga ginsengihumi sp. nov., isolated from soil of ginseng rhizosphere.</title>
        <authorList>
            <person name="Lee J."/>
        </authorList>
    </citation>
    <scope>NUCLEOTIDE SEQUENCE [LARGE SCALE GENOMIC DNA]</scope>
    <source>
        <strain evidence="7 8">BN140078</strain>
    </source>
</reference>